<dbReference type="GO" id="GO:0000906">
    <property type="term" value="F:6,7-dimethyl-8-ribityllumazine synthase activity"/>
    <property type="evidence" value="ECO:0007669"/>
    <property type="project" value="UniProtKB-UniRule"/>
</dbReference>
<dbReference type="Pfam" id="PF00885">
    <property type="entry name" value="DMRL_synthase"/>
    <property type="match status" value="1"/>
</dbReference>
<comment type="similarity">
    <text evidence="2 7">Belongs to the DMRL synthase family.</text>
</comment>
<gene>
    <name evidence="7 8" type="primary">ribH</name>
    <name evidence="8" type="ORF">H5P30_17600</name>
</gene>
<proteinExistence type="inferred from homology"/>
<dbReference type="SUPFAM" id="SSF52121">
    <property type="entry name" value="Lumazine synthase"/>
    <property type="match status" value="1"/>
</dbReference>
<dbReference type="GO" id="GO:0009231">
    <property type="term" value="P:riboflavin biosynthetic process"/>
    <property type="evidence" value="ECO:0007669"/>
    <property type="project" value="UniProtKB-UniRule"/>
</dbReference>
<feature type="binding site" evidence="7">
    <location>
        <begin position="84"/>
        <end position="86"/>
    </location>
    <ligand>
        <name>5-amino-6-(D-ribitylamino)uracil</name>
        <dbReference type="ChEBI" id="CHEBI:15934"/>
    </ligand>
</feature>
<keyword evidence="9" id="KW-1185">Reference proteome</keyword>
<dbReference type="NCBIfam" id="TIGR00114">
    <property type="entry name" value="lumazine-synth"/>
    <property type="match status" value="1"/>
</dbReference>
<name>A0A7X1B384_9BACT</name>
<keyword evidence="4 7" id="KW-0686">Riboflavin biosynthesis</keyword>
<evidence type="ECO:0000256" key="6">
    <source>
        <dbReference type="ARBA" id="ARBA00048785"/>
    </source>
</evidence>
<feature type="binding site" evidence="7">
    <location>
        <position position="117"/>
    </location>
    <ligand>
        <name>5-amino-6-(D-ribitylamino)uracil</name>
        <dbReference type="ChEBI" id="CHEBI:15934"/>
    </ligand>
</feature>
<dbReference type="HAMAP" id="MF_00178">
    <property type="entry name" value="Lumazine_synth"/>
    <property type="match status" value="1"/>
</dbReference>
<reference evidence="8 9" key="1">
    <citation type="submission" date="2020-07" db="EMBL/GenBank/DDBJ databases">
        <authorList>
            <person name="Feng X."/>
        </authorList>
    </citation>
    <scope>NUCLEOTIDE SEQUENCE [LARGE SCALE GENOMIC DNA]</scope>
    <source>
        <strain evidence="8 9">JCM14086</strain>
    </source>
</reference>
<dbReference type="Gene3D" id="3.40.50.960">
    <property type="entry name" value="Lumazine/riboflavin synthase"/>
    <property type="match status" value="1"/>
</dbReference>
<feature type="binding site" evidence="7">
    <location>
        <begin position="89"/>
        <end position="90"/>
    </location>
    <ligand>
        <name>(2S)-2-hydroxy-3-oxobutyl phosphate</name>
        <dbReference type="ChEBI" id="CHEBI:58830"/>
    </ligand>
</feature>
<evidence type="ECO:0000256" key="2">
    <source>
        <dbReference type="ARBA" id="ARBA00007424"/>
    </source>
</evidence>
<comment type="pathway">
    <text evidence="1 7">Cofactor biosynthesis; riboflavin biosynthesis; riboflavin from 2-hydroxy-3-oxobutyl phosphate and 5-amino-6-(D-ribitylamino)uracil: step 1/2.</text>
</comment>
<keyword evidence="5 7" id="KW-0808">Transferase</keyword>
<feature type="binding site" evidence="7">
    <location>
        <position position="26"/>
    </location>
    <ligand>
        <name>5-amino-6-(D-ribitylamino)uracil</name>
        <dbReference type="ChEBI" id="CHEBI:15934"/>
    </ligand>
</feature>
<comment type="caution">
    <text evidence="8">The sequence shown here is derived from an EMBL/GenBank/DDBJ whole genome shotgun (WGS) entry which is preliminary data.</text>
</comment>
<dbReference type="PANTHER" id="PTHR21058:SF0">
    <property type="entry name" value="6,7-DIMETHYL-8-RIBITYLLUMAZINE SYNTHASE"/>
    <property type="match status" value="1"/>
</dbReference>
<dbReference type="Proteomes" id="UP000525652">
    <property type="component" value="Unassembled WGS sequence"/>
</dbReference>
<dbReference type="UniPathway" id="UPA00275">
    <property type="reaction ID" value="UER00404"/>
</dbReference>
<feature type="active site" description="Proton donor" evidence="7">
    <location>
        <position position="92"/>
    </location>
</feature>
<evidence type="ECO:0000256" key="4">
    <source>
        <dbReference type="ARBA" id="ARBA00022619"/>
    </source>
</evidence>
<accession>A0A7X1B384</accession>
<dbReference type="AlphaFoldDB" id="A0A7X1B384"/>
<dbReference type="CDD" id="cd09209">
    <property type="entry name" value="Lumazine_synthase-I"/>
    <property type="match status" value="1"/>
</dbReference>
<dbReference type="InterPro" id="IPR034964">
    <property type="entry name" value="LS"/>
</dbReference>
<organism evidence="8 9">
    <name type="scientific">Puniceicoccus vermicola</name>
    <dbReference type="NCBI Taxonomy" id="388746"/>
    <lineage>
        <taxon>Bacteria</taxon>
        <taxon>Pseudomonadati</taxon>
        <taxon>Verrucomicrobiota</taxon>
        <taxon>Opitutia</taxon>
        <taxon>Puniceicoccales</taxon>
        <taxon>Puniceicoccaceae</taxon>
        <taxon>Puniceicoccus</taxon>
    </lineage>
</organism>
<dbReference type="RefSeq" id="WP_185694222.1">
    <property type="nucleotide sequence ID" value="NZ_JACHVA010000127.1"/>
</dbReference>
<evidence type="ECO:0000313" key="9">
    <source>
        <dbReference type="Proteomes" id="UP000525652"/>
    </source>
</evidence>
<dbReference type="EMBL" id="JACHVA010000127">
    <property type="protein sequence ID" value="MBC2603600.1"/>
    <property type="molecule type" value="Genomic_DNA"/>
</dbReference>
<dbReference type="PANTHER" id="PTHR21058">
    <property type="entry name" value="6,7-DIMETHYL-8-RIBITYLLUMAZINE SYNTHASE DMRL SYNTHASE LUMAZINE SYNTHASE"/>
    <property type="match status" value="1"/>
</dbReference>
<feature type="binding site" evidence="7">
    <location>
        <position position="131"/>
    </location>
    <ligand>
        <name>(2S)-2-hydroxy-3-oxobutyl phosphate</name>
        <dbReference type="ChEBI" id="CHEBI:58830"/>
    </ligand>
</feature>
<evidence type="ECO:0000313" key="8">
    <source>
        <dbReference type="EMBL" id="MBC2603600.1"/>
    </source>
</evidence>
<dbReference type="InterPro" id="IPR002180">
    <property type="entry name" value="LS/RS"/>
</dbReference>
<evidence type="ECO:0000256" key="1">
    <source>
        <dbReference type="ARBA" id="ARBA00004917"/>
    </source>
</evidence>
<sequence>MSFDQAISDQKLEGKGLRIGIVAACYNGERVNKLLNLVVQELEKLGVDQTEIRVERVPGAMEIPFAASRLSQSSDYHALIGLGVVIAGDTNHHDVIGYTTASSLQQISIATGVPVVNGILVVETEQQASDRLGDKVDRGAEFARAAIALANLDL</sequence>
<comment type="catalytic activity">
    <reaction evidence="6 7">
        <text>(2S)-2-hydroxy-3-oxobutyl phosphate + 5-amino-6-(D-ribitylamino)uracil = 6,7-dimethyl-8-(1-D-ribityl)lumazine + phosphate + 2 H2O + H(+)</text>
        <dbReference type="Rhea" id="RHEA:26152"/>
        <dbReference type="ChEBI" id="CHEBI:15377"/>
        <dbReference type="ChEBI" id="CHEBI:15378"/>
        <dbReference type="ChEBI" id="CHEBI:15934"/>
        <dbReference type="ChEBI" id="CHEBI:43474"/>
        <dbReference type="ChEBI" id="CHEBI:58201"/>
        <dbReference type="ChEBI" id="CHEBI:58830"/>
        <dbReference type="EC" id="2.5.1.78"/>
    </reaction>
</comment>
<dbReference type="EC" id="2.5.1.78" evidence="3 7"/>
<comment type="function">
    <text evidence="7">Catalyzes the formation of 6,7-dimethyl-8-ribityllumazine by condensation of 5-amino-6-(D-ribitylamino)uracil with 3,4-dihydroxy-2-butanone 4-phosphate. This is the penultimate step in the biosynthesis of riboflavin.</text>
</comment>
<dbReference type="InterPro" id="IPR036467">
    <property type="entry name" value="LS/RS_sf"/>
</dbReference>
<evidence type="ECO:0000256" key="5">
    <source>
        <dbReference type="ARBA" id="ARBA00022679"/>
    </source>
</evidence>
<dbReference type="GO" id="GO:0009349">
    <property type="term" value="C:riboflavin synthase complex"/>
    <property type="evidence" value="ECO:0007669"/>
    <property type="project" value="UniProtKB-UniRule"/>
</dbReference>
<evidence type="ECO:0000256" key="3">
    <source>
        <dbReference type="ARBA" id="ARBA00012664"/>
    </source>
</evidence>
<protein>
    <recommendedName>
        <fullName evidence="3 7">6,7-dimethyl-8-ribityllumazine synthase</fullName>
        <shortName evidence="7">DMRL synthase</shortName>
        <shortName evidence="7">LS</shortName>
        <shortName evidence="7">Lumazine synthase</shortName>
        <ecNumber evidence="3 7">2.5.1.78</ecNumber>
    </recommendedName>
</protein>
<feature type="binding site" evidence="7">
    <location>
        <begin position="60"/>
        <end position="62"/>
    </location>
    <ligand>
        <name>5-amino-6-(D-ribitylamino)uracil</name>
        <dbReference type="ChEBI" id="CHEBI:15934"/>
    </ligand>
</feature>
<evidence type="ECO:0000256" key="7">
    <source>
        <dbReference type="HAMAP-Rule" id="MF_00178"/>
    </source>
</evidence>